<evidence type="ECO:0000313" key="10">
    <source>
        <dbReference type="WBParaSite" id="nRc.2.0.1.t39948-RA"/>
    </source>
</evidence>
<dbReference type="InterPro" id="IPR018359">
    <property type="entry name" value="Bromodomain_CS"/>
</dbReference>
<feature type="compositionally biased region" description="Polar residues" evidence="7">
    <location>
        <begin position="561"/>
        <end position="578"/>
    </location>
</feature>
<dbReference type="GO" id="GO:0000228">
    <property type="term" value="C:nuclear chromosome"/>
    <property type="evidence" value="ECO:0007669"/>
    <property type="project" value="TreeGrafter"/>
</dbReference>
<evidence type="ECO:0000256" key="5">
    <source>
        <dbReference type="ARBA" id="ARBA00023242"/>
    </source>
</evidence>
<feature type="domain" description="Bromo" evidence="8">
    <location>
        <begin position="727"/>
        <end position="797"/>
    </location>
</feature>
<dbReference type="InterPro" id="IPR001487">
    <property type="entry name" value="Bromodomain"/>
</dbReference>
<evidence type="ECO:0000256" key="7">
    <source>
        <dbReference type="SAM" id="MobiDB-lite"/>
    </source>
</evidence>
<evidence type="ECO:0000256" key="1">
    <source>
        <dbReference type="ARBA" id="ARBA00004123"/>
    </source>
</evidence>
<comment type="subcellular location">
    <subcellularLocation>
        <location evidence="1">Nucleus</location>
    </subcellularLocation>
</comment>
<keyword evidence="9" id="KW-1185">Reference proteome</keyword>
<keyword evidence="2" id="KW-0805">Transcription regulation</keyword>
<evidence type="ECO:0000259" key="8">
    <source>
        <dbReference type="PROSITE" id="PS50014"/>
    </source>
</evidence>
<organism evidence="9 10">
    <name type="scientific">Romanomermis culicivorax</name>
    <name type="common">Nematode worm</name>
    <dbReference type="NCBI Taxonomy" id="13658"/>
    <lineage>
        <taxon>Eukaryota</taxon>
        <taxon>Metazoa</taxon>
        <taxon>Ecdysozoa</taxon>
        <taxon>Nematoda</taxon>
        <taxon>Enoplea</taxon>
        <taxon>Dorylaimia</taxon>
        <taxon>Mermithida</taxon>
        <taxon>Mermithoidea</taxon>
        <taxon>Mermithidae</taxon>
        <taxon>Romanomermis</taxon>
    </lineage>
</organism>
<dbReference type="GO" id="GO:0003677">
    <property type="term" value="F:DNA binding"/>
    <property type="evidence" value="ECO:0007669"/>
    <property type="project" value="TreeGrafter"/>
</dbReference>
<dbReference type="PANTHER" id="PTHR46510">
    <property type="entry name" value="BROMODOMAIN ADJACENT TO ZINC FINGER DOMAIN PROTEIN 1A"/>
    <property type="match status" value="1"/>
</dbReference>
<accession>A0A915KQG9</accession>
<dbReference type="GO" id="GO:0006355">
    <property type="term" value="P:regulation of DNA-templated transcription"/>
    <property type="evidence" value="ECO:0007669"/>
    <property type="project" value="TreeGrafter"/>
</dbReference>
<reference evidence="10" key="1">
    <citation type="submission" date="2022-11" db="UniProtKB">
        <authorList>
            <consortium name="WormBaseParasite"/>
        </authorList>
    </citation>
    <scope>IDENTIFICATION</scope>
</reference>
<protein>
    <submittedName>
        <fullName evidence="10">Bromo domain-containing protein</fullName>
    </submittedName>
</protein>
<evidence type="ECO:0000256" key="4">
    <source>
        <dbReference type="ARBA" id="ARBA00023163"/>
    </source>
</evidence>
<dbReference type="GO" id="GO:0045740">
    <property type="term" value="P:positive regulation of DNA replication"/>
    <property type="evidence" value="ECO:0007669"/>
    <property type="project" value="TreeGrafter"/>
</dbReference>
<dbReference type="Gene3D" id="1.20.920.10">
    <property type="entry name" value="Bromodomain-like"/>
    <property type="match status" value="1"/>
</dbReference>
<dbReference type="SUPFAM" id="SSF47370">
    <property type="entry name" value="Bromodomain"/>
    <property type="match status" value="1"/>
</dbReference>
<keyword evidence="3 6" id="KW-0103">Bromodomain</keyword>
<dbReference type="GO" id="GO:0008623">
    <property type="term" value="C:CHRAC"/>
    <property type="evidence" value="ECO:0007669"/>
    <property type="project" value="TreeGrafter"/>
</dbReference>
<dbReference type="PROSITE" id="PS00633">
    <property type="entry name" value="BROMODOMAIN_1"/>
    <property type="match status" value="1"/>
</dbReference>
<dbReference type="InterPro" id="IPR047171">
    <property type="entry name" value="BAZ1A"/>
</dbReference>
<dbReference type="InterPro" id="IPR028941">
    <property type="entry name" value="WHIM2_dom"/>
</dbReference>
<feature type="region of interest" description="Disordered" evidence="7">
    <location>
        <begin position="537"/>
        <end position="580"/>
    </location>
</feature>
<evidence type="ECO:0000256" key="6">
    <source>
        <dbReference type="PROSITE-ProRule" id="PRU00035"/>
    </source>
</evidence>
<dbReference type="InterPro" id="IPR036427">
    <property type="entry name" value="Bromodomain-like_sf"/>
</dbReference>
<dbReference type="GO" id="GO:0031445">
    <property type="term" value="P:regulation of heterochromatin formation"/>
    <property type="evidence" value="ECO:0007669"/>
    <property type="project" value="TreeGrafter"/>
</dbReference>
<feature type="region of interest" description="Disordered" evidence="7">
    <location>
        <begin position="599"/>
        <end position="626"/>
    </location>
</feature>
<proteinExistence type="predicted"/>
<dbReference type="Proteomes" id="UP000887565">
    <property type="component" value="Unplaced"/>
</dbReference>
<evidence type="ECO:0000313" key="9">
    <source>
        <dbReference type="Proteomes" id="UP000887565"/>
    </source>
</evidence>
<dbReference type="PRINTS" id="PR00503">
    <property type="entry name" value="BROMODOMAIN"/>
</dbReference>
<dbReference type="Pfam" id="PF00439">
    <property type="entry name" value="Bromodomain"/>
    <property type="match status" value="1"/>
</dbReference>
<dbReference type="WBParaSite" id="nRc.2.0.1.t39948-RA">
    <property type="protein sequence ID" value="nRc.2.0.1.t39948-RA"/>
    <property type="gene ID" value="nRc.2.0.1.g39948"/>
</dbReference>
<name>A0A915KQG9_ROMCU</name>
<sequence>MSALTNSAIIQDDEEEEEIDDENLNHIDNDAENGAKSIINDQSMNSSTLTNIDSMTGFFDPKFIFDSTAVHTDLKKTFGVSLKNLILNHRTITEILRLFLLTSGHYSNRSSAQLRGAYRCWDDFVFALRIRRPDLLMTFGSFRLFVQQRMDRMSTLKQELRQWLVYEQRWDKEARAAKIVLEQEVKKVERIGEQEDAVEQNNTKRTPEMYLLLKKYAEGGRSKRDKLKLVLWEGVDFASMTTIMEIDEVQKIQKDFLSDELSQIRNHIRTLRNLCGLLHIGRDRAYRNYWYLSQFNSILVEHCPVDDLNSICFETPTPLDKTQFDARTLLVCTGGRQLPCPVHDRTTIQNRWFLVDNLPALIETLNSRGFRESELVENIKFLQMCDENLCVDCDSALFCKEEKSNIATTSLDHINSQMAFEMRARLLELEENLHRRSLAFSRKADREKWRSDLDKSVSDNDDESLLKFMTSCLEQLASTFDAKFFVRKSAFFSTKKQESRPFEQWCRSLQCDVKNWSRLFLDLDTFENAVNWQKVAPSLSSSAKSTPKHENNNNKSRKNSLENVNNDSKNVRRSSPATPTAVAMEEIVSCAADVATVAKPPSTKRRRVRCSSASSSASSVESGEIRDNCPTATDKFVEKSQITTTTSRTGRAVKRPISFEDLMTESKKNAVANRALIVHEPASSSTSVSSSNGVSSSAVVKKLQTKSVAEARNHDLTKCQAILRFATHFPDAWPFLRPVSKIDAPDYYEVIRKPMDFQTLRENLDKNFYKNFDDFFNDLKLIFENCRAYNESHAPVYKCGEKLEKYVNQKVRDFKN</sequence>
<dbReference type="PANTHER" id="PTHR46510:SF1">
    <property type="entry name" value="BROMODOMAIN ADJACENT TO ZINC FINGER DOMAIN PROTEIN 1A"/>
    <property type="match status" value="1"/>
</dbReference>
<evidence type="ECO:0000256" key="2">
    <source>
        <dbReference type="ARBA" id="ARBA00023015"/>
    </source>
</evidence>
<evidence type="ECO:0000256" key="3">
    <source>
        <dbReference type="ARBA" id="ARBA00023117"/>
    </source>
</evidence>
<dbReference type="PROSITE" id="PS50014">
    <property type="entry name" value="BROMODOMAIN_2"/>
    <property type="match status" value="1"/>
</dbReference>
<dbReference type="Pfam" id="PF15613">
    <property type="entry name" value="WSD"/>
    <property type="match status" value="1"/>
</dbReference>
<dbReference type="CDD" id="cd05509">
    <property type="entry name" value="Bromo_gcn5_like"/>
    <property type="match status" value="1"/>
</dbReference>
<dbReference type="AlphaFoldDB" id="A0A915KQG9"/>
<keyword evidence="5" id="KW-0539">Nucleus</keyword>
<dbReference type="GO" id="GO:0006338">
    <property type="term" value="P:chromatin remodeling"/>
    <property type="evidence" value="ECO:0007669"/>
    <property type="project" value="InterPro"/>
</dbReference>
<dbReference type="SMART" id="SM00297">
    <property type="entry name" value="BROMO"/>
    <property type="match status" value="1"/>
</dbReference>
<keyword evidence="4" id="KW-0804">Transcription</keyword>